<name>A0ABD1IUM1_9TELE</name>
<dbReference type="PANTHER" id="PTHR15830">
    <property type="entry name" value="TELOMERE LENGTH REGULATION PROTEIN TEL2 FAMILY MEMBER"/>
    <property type="match status" value="1"/>
</dbReference>
<dbReference type="Pfam" id="PF10193">
    <property type="entry name" value="Telomere_reg-2"/>
    <property type="match status" value="1"/>
</dbReference>
<reference evidence="12 13" key="1">
    <citation type="submission" date="2024-09" db="EMBL/GenBank/DDBJ databases">
        <title>A chromosome-level genome assembly of Gray's grenadier anchovy, Coilia grayii.</title>
        <authorList>
            <person name="Fu Z."/>
        </authorList>
    </citation>
    <scope>NUCLEOTIDE SEQUENCE [LARGE SCALE GENOMIC DNA]</scope>
    <source>
        <strain evidence="12">G4</strain>
        <tissue evidence="12">Muscle</tissue>
    </source>
</reference>
<dbReference type="GO" id="GO:0005737">
    <property type="term" value="C:cytoplasm"/>
    <property type="evidence" value="ECO:0007669"/>
    <property type="project" value="UniProtKB-SubCell"/>
</dbReference>
<feature type="domain" description="Telomere length regulation protein conserved" evidence="10">
    <location>
        <begin position="500"/>
        <end position="607"/>
    </location>
</feature>
<evidence type="ECO:0000256" key="6">
    <source>
        <dbReference type="ARBA" id="ARBA00022490"/>
    </source>
</evidence>
<dbReference type="PANTHER" id="PTHR15830:SF10">
    <property type="entry name" value="TELOMERE LENGTH REGULATION PROTEIN TEL2 HOMOLOG"/>
    <property type="match status" value="1"/>
</dbReference>
<keyword evidence="13" id="KW-1185">Reference proteome</keyword>
<comment type="subcellular location">
    <subcellularLocation>
        <location evidence="3">Cytoplasm</location>
    </subcellularLocation>
    <subcellularLocation>
        <location evidence="2">Membrane</location>
    </subcellularLocation>
    <subcellularLocation>
        <location evidence="1">Nucleus</location>
    </subcellularLocation>
</comment>
<dbReference type="InterPro" id="IPR016024">
    <property type="entry name" value="ARM-type_fold"/>
</dbReference>
<evidence type="ECO:0000259" key="11">
    <source>
        <dbReference type="Pfam" id="PF25320"/>
    </source>
</evidence>
<dbReference type="Pfam" id="PF25320">
    <property type="entry name" value="TELO2_ARM"/>
    <property type="match status" value="1"/>
</dbReference>
<evidence type="ECO:0000313" key="12">
    <source>
        <dbReference type="EMBL" id="KAL2078522.1"/>
    </source>
</evidence>
<keyword evidence="7" id="KW-0472">Membrane</keyword>
<evidence type="ECO:0000256" key="1">
    <source>
        <dbReference type="ARBA" id="ARBA00004123"/>
    </source>
</evidence>
<dbReference type="SUPFAM" id="SSF48371">
    <property type="entry name" value="ARM repeat"/>
    <property type="match status" value="1"/>
</dbReference>
<gene>
    <name evidence="12" type="ORF">ACEWY4_026207</name>
</gene>
<evidence type="ECO:0000313" key="13">
    <source>
        <dbReference type="Proteomes" id="UP001591681"/>
    </source>
</evidence>
<dbReference type="GO" id="GO:0016020">
    <property type="term" value="C:membrane"/>
    <property type="evidence" value="ECO:0007669"/>
    <property type="project" value="UniProtKB-SubCell"/>
</dbReference>
<keyword evidence="6" id="KW-0963">Cytoplasm</keyword>
<dbReference type="FunFam" id="1.25.40.720:FF:000001">
    <property type="entry name" value="Telomere length regulation protein TEL2"/>
    <property type="match status" value="1"/>
</dbReference>
<protein>
    <recommendedName>
        <fullName evidence="5">Telomere length regulation protein TEL2 homolog</fullName>
    </recommendedName>
</protein>
<feature type="domain" description="TELO2 ARM repeat" evidence="11">
    <location>
        <begin position="318"/>
        <end position="410"/>
    </location>
</feature>
<dbReference type="Proteomes" id="UP001591681">
    <property type="component" value="Unassembled WGS sequence"/>
</dbReference>
<dbReference type="InterPro" id="IPR019337">
    <property type="entry name" value="Telomere_length_regulation_dom"/>
</dbReference>
<evidence type="ECO:0000256" key="2">
    <source>
        <dbReference type="ARBA" id="ARBA00004370"/>
    </source>
</evidence>
<proteinExistence type="inferred from homology"/>
<evidence type="ECO:0000256" key="4">
    <source>
        <dbReference type="ARBA" id="ARBA00006133"/>
    </source>
</evidence>
<dbReference type="FunFam" id="1.25.40.720:FF:000003">
    <property type="entry name" value="Telomere length regulation protein TEL2 homolog"/>
    <property type="match status" value="1"/>
</dbReference>
<evidence type="ECO:0000256" key="8">
    <source>
        <dbReference type="ARBA" id="ARBA00023242"/>
    </source>
</evidence>
<keyword evidence="8" id="KW-0539">Nucleus</keyword>
<dbReference type="EMBL" id="JBHFQA010000023">
    <property type="protein sequence ID" value="KAL2078522.1"/>
    <property type="molecule type" value="Genomic_DNA"/>
</dbReference>
<sequence>MEAEVRLKITHCVRAVTQSRDTEDVFDALRTLSGYLDDRCSDRGEFCRIFYTPLLQALVKGLNSDWFHKMPGSQRTELWGSFFLLGPPDQALLTLLDAITSSDPSAGLEHLVSMLEQFLSTGRTEVLLWSRCEGGAVTDSLQVREVLLGRLVGLPPLTANKLKTDTPLAFLPQQYFSLLANDILSVLEKTCKALRGGQDCSLGFVGQLLGKACAQGHTALVFRTLAPRLSANTLSDALWRRVSVKLLENVPDRWMEAVITGLVQAVNDPDTLSRILGNVVLKNQKAQLVITHKLLLLQYHHKDCVLRTLLGYLAQDDERRPLLCQVLRALCQAWSNSSAVKHTTVEQQVYVSKALLLCLTLMTPQEIEHQQEVLRQCMLNGMQCHLDSSVVRVRRIGMVVGEHISQHMDTPTARLSFQYEHDEETRALLHITQPVETKPDSAHSPEPEMEVKTSSPPPSTESSAVASQPAAQLDSDLDSDDELTPYDMSADEVKQTCAPPRYVRDCLEGLLTSEDPDRVCACLQAAEGLLRRHISTTKEVSVEFTKVLLHMEDKYSTANFLFHRQRAMVALAVTDPIPVSEYLTTEFHSLNYNLRQRLDMLEVIAVAVQELSQPVTNRNESTSLVTVVSPDQPGNDLKHWRQVVEERIKSKTRRFGKGPTQPPPKATPNRYAPVAGYFFFPLLRNYDRPQATFDLLGSDHLVLGQLLSTLGLLMHLAIHAPVATQMGKALLDFVWALRFHSDQSVRRGVLMCVCAVFLAMPSQSLLQELSDDLLDTRAWLADVAETDVDSDCRNLAVQCLILQERSVKKELHPDSQM</sequence>
<dbReference type="InterPro" id="IPR051970">
    <property type="entry name" value="TEL2_Regulation"/>
</dbReference>
<dbReference type="Gene3D" id="1.25.40.720">
    <property type="entry name" value="Telomere length regulation protein 2, C-terminal domain"/>
    <property type="match status" value="2"/>
</dbReference>
<evidence type="ECO:0000256" key="7">
    <source>
        <dbReference type="ARBA" id="ARBA00023136"/>
    </source>
</evidence>
<feature type="compositionally biased region" description="Basic and acidic residues" evidence="9">
    <location>
        <begin position="437"/>
        <end position="451"/>
    </location>
</feature>
<dbReference type="InterPro" id="IPR038528">
    <property type="entry name" value="TEL2_C_sf"/>
</dbReference>
<organism evidence="12 13">
    <name type="scientific">Coilia grayii</name>
    <name type="common">Gray's grenadier anchovy</name>
    <dbReference type="NCBI Taxonomy" id="363190"/>
    <lineage>
        <taxon>Eukaryota</taxon>
        <taxon>Metazoa</taxon>
        <taxon>Chordata</taxon>
        <taxon>Craniata</taxon>
        <taxon>Vertebrata</taxon>
        <taxon>Euteleostomi</taxon>
        <taxon>Actinopterygii</taxon>
        <taxon>Neopterygii</taxon>
        <taxon>Teleostei</taxon>
        <taxon>Clupei</taxon>
        <taxon>Clupeiformes</taxon>
        <taxon>Clupeoidei</taxon>
        <taxon>Engraulidae</taxon>
        <taxon>Coilinae</taxon>
        <taxon>Coilia</taxon>
    </lineage>
</organism>
<evidence type="ECO:0000259" key="10">
    <source>
        <dbReference type="Pfam" id="PF10193"/>
    </source>
</evidence>
<comment type="caution">
    <text evidence="12">The sequence shown here is derived from an EMBL/GenBank/DDBJ whole genome shotgun (WGS) entry which is preliminary data.</text>
</comment>
<accession>A0ABD1IUM1</accession>
<dbReference type="InterPro" id="IPR057348">
    <property type="entry name" value="TELO2_ARM"/>
</dbReference>
<feature type="compositionally biased region" description="Acidic residues" evidence="9">
    <location>
        <begin position="475"/>
        <end position="484"/>
    </location>
</feature>
<evidence type="ECO:0000256" key="5">
    <source>
        <dbReference type="ARBA" id="ARBA00018231"/>
    </source>
</evidence>
<comment type="similarity">
    <text evidence="4">Belongs to the TEL2 family.</text>
</comment>
<evidence type="ECO:0000256" key="3">
    <source>
        <dbReference type="ARBA" id="ARBA00004496"/>
    </source>
</evidence>
<dbReference type="GO" id="GO:0005634">
    <property type="term" value="C:nucleus"/>
    <property type="evidence" value="ECO:0007669"/>
    <property type="project" value="UniProtKB-SubCell"/>
</dbReference>
<evidence type="ECO:0000256" key="9">
    <source>
        <dbReference type="SAM" id="MobiDB-lite"/>
    </source>
</evidence>
<feature type="region of interest" description="Disordered" evidence="9">
    <location>
        <begin position="431"/>
        <end position="485"/>
    </location>
</feature>
<dbReference type="AlphaFoldDB" id="A0ABD1IUM1"/>